<name>A0A156GRI4_9ENTR</name>
<dbReference type="Proteomes" id="UP000076205">
    <property type="component" value="Unassembled WGS sequence"/>
</dbReference>
<proteinExistence type="predicted"/>
<gene>
    <name evidence="1" type="ORF">SAMEA2273352_04154</name>
</gene>
<organism evidence="1 2">
    <name type="scientific">Enterobacter hormaechei</name>
    <dbReference type="NCBI Taxonomy" id="158836"/>
    <lineage>
        <taxon>Bacteria</taxon>
        <taxon>Pseudomonadati</taxon>
        <taxon>Pseudomonadota</taxon>
        <taxon>Gammaproteobacteria</taxon>
        <taxon>Enterobacterales</taxon>
        <taxon>Enterobacteriaceae</taxon>
        <taxon>Enterobacter</taxon>
        <taxon>Enterobacter cloacae complex</taxon>
    </lineage>
</organism>
<sequence>MITYGKHVHLIQLTEDNENLKTTLVIRVKHPLARKPKVNRQNAFSGNIRIYHRYLPTKKERYSLAPKDVWRQKRIDK</sequence>
<accession>A0A331WKN4</accession>
<comment type="caution">
    <text evidence="1">The sequence shown here is derived from an EMBL/GenBank/DDBJ whole genome shotgun (WGS) entry which is preliminary data.</text>
</comment>
<reference evidence="1 2" key="1">
    <citation type="submission" date="2016-03" db="EMBL/GenBank/DDBJ databases">
        <authorList>
            <consortium name="Pathogen Informatics"/>
        </authorList>
    </citation>
    <scope>NUCLEOTIDE SEQUENCE [LARGE SCALE GENOMIC DNA]</scope>
    <source>
        <strain evidence="2">e1424</strain>
    </source>
</reference>
<evidence type="ECO:0000313" key="1">
    <source>
        <dbReference type="EMBL" id="CZY09832.1"/>
    </source>
</evidence>
<evidence type="ECO:0000313" key="2">
    <source>
        <dbReference type="Proteomes" id="UP000076205"/>
    </source>
</evidence>
<dbReference type="EMBL" id="FJYW01000010">
    <property type="protein sequence ID" value="CZY09832.1"/>
    <property type="molecule type" value="Genomic_DNA"/>
</dbReference>
<accession>A0A156GRI4</accession>
<dbReference type="AlphaFoldDB" id="A0A156GRI4"/>
<protein>
    <submittedName>
        <fullName evidence="1">Uncharacterized protein</fullName>
    </submittedName>
</protein>